<dbReference type="SUPFAM" id="SSF53335">
    <property type="entry name" value="S-adenosyl-L-methionine-dependent methyltransferases"/>
    <property type="match status" value="1"/>
</dbReference>
<proteinExistence type="inferred from homology"/>
<dbReference type="InterPro" id="IPR050750">
    <property type="entry name" value="C5-MTase"/>
</dbReference>
<keyword evidence="1 4" id="KW-0489">Methyltransferase</keyword>
<evidence type="ECO:0000256" key="1">
    <source>
        <dbReference type="ARBA" id="ARBA00022603"/>
    </source>
</evidence>
<evidence type="ECO:0000256" key="2">
    <source>
        <dbReference type="ARBA" id="ARBA00022679"/>
    </source>
</evidence>
<keyword evidence="7" id="KW-1185">Reference proteome</keyword>
<dbReference type="PANTHER" id="PTHR46098">
    <property type="entry name" value="TRNA (CYTOSINE(38)-C(5))-METHYLTRANSFERASE"/>
    <property type="match status" value="1"/>
</dbReference>
<evidence type="ECO:0000256" key="5">
    <source>
        <dbReference type="RuleBase" id="RU000416"/>
    </source>
</evidence>
<gene>
    <name evidence="6" type="ORF">NQ314_012270</name>
</gene>
<dbReference type="EMBL" id="JANEYF010003405">
    <property type="protein sequence ID" value="KAJ8936574.1"/>
    <property type="molecule type" value="Genomic_DNA"/>
</dbReference>
<comment type="similarity">
    <text evidence="4 5">Belongs to the class I-like SAM-binding methyltransferase superfamily. C5-methyltransferase family.</text>
</comment>
<evidence type="ECO:0000256" key="4">
    <source>
        <dbReference type="PROSITE-ProRule" id="PRU01016"/>
    </source>
</evidence>
<evidence type="ECO:0000313" key="6">
    <source>
        <dbReference type="EMBL" id="KAJ8936574.1"/>
    </source>
</evidence>
<dbReference type="Proteomes" id="UP001162156">
    <property type="component" value="Unassembled WGS sequence"/>
</dbReference>
<dbReference type="Gene3D" id="3.90.120.10">
    <property type="entry name" value="DNA Methylase, subunit A, domain 2"/>
    <property type="match status" value="1"/>
</dbReference>
<feature type="active site" evidence="4">
    <location>
        <position position="76"/>
    </location>
</feature>
<name>A0AAV8XDM3_9CUCU</name>
<dbReference type="Gene3D" id="3.40.50.150">
    <property type="entry name" value="Vaccinia Virus protein VP39"/>
    <property type="match status" value="1"/>
</dbReference>
<dbReference type="GO" id="GO:0032259">
    <property type="term" value="P:methylation"/>
    <property type="evidence" value="ECO:0007669"/>
    <property type="project" value="UniProtKB-KW"/>
</dbReference>
<reference evidence="6" key="1">
    <citation type="journal article" date="2023" name="Insect Mol. Biol.">
        <title>Genome sequencing provides insights into the evolution of gene families encoding plant cell wall-degrading enzymes in longhorned beetles.</title>
        <authorList>
            <person name="Shin N.R."/>
            <person name="Okamura Y."/>
            <person name="Kirsch R."/>
            <person name="Pauchet Y."/>
        </authorList>
    </citation>
    <scope>NUCLEOTIDE SEQUENCE</scope>
    <source>
        <strain evidence="6">RBIC_L_NR</strain>
    </source>
</reference>
<dbReference type="PROSITE" id="PS51679">
    <property type="entry name" value="SAM_MT_C5"/>
    <property type="match status" value="1"/>
</dbReference>
<accession>A0AAV8XDM3</accession>
<dbReference type="AlphaFoldDB" id="A0AAV8XDM3"/>
<dbReference type="Pfam" id="PF00145">
    <property type="entry name" value="DNA_methylase"/>
    <property type="match status" value="1"/>
</dbReference>
<dbReference type="InterPro" id="IPR001525">
    <property type="entry name" value="C5_MeTfrase"/>
</dbReference>
<evidence type="ECO:0000256" key="3">
    <source>
        <dbReference type="ARBA" id="ARBA00022691"/>
    </source>
</evidence>
<dbReference type="InterPro" id="IPR029063">
    <property type="entry name" value="SAM-dependent_MTases_sf"/>
</dbReference>
<sequence length="331" mass="37872">MRVLELYSGIGGMHLALRESGVEGKVIVSIEINNVANEIYKHNFPNTRLLNLNIEGLSPKFINDLHVDTILMSPPCQPFTRNGLKNDTKDPRTASFLHVLKLLPDLNITRILIENVKGFELSEMRNILVQTLKDCKFVYQEFLLSPHQIGIPNSRCRYYCLAKKIPAAFSFHTGELMEKFPFKTEEQECFPISEILEKSFDGNHFLTDATLTKRIKVVDICYSDSRRSCCFTKAYGRFLEGSGSIFTDKTQSETLKIIDKANLLPDDSSGRLQLLRSLNLRFFTPREICRLMCFPESFTFPNSVNNRKKYMVLGNSINIKVVSELIKLLNI</sequence>
<evidence type="ECO:0000313" key="7">
    <source>
        <dbReference type="Proteomes" id="UP001162156"/>
    </source>
</evidence>
<dbReference type="NCBIfam" id="TIGR00675">
    <property type="entry name" value="dcm"/>
    <property type="match status" value="1"/>
</dbReference>
<comment type="caution">
    <text evidence="6">The sequence shown here is derived from an EMBL/GenBank/DDBJ whole genome shotgun (WGS) entry which is preliminary data.</text>
</comment>
<keyword evidence="3 4" id="KW-0949">S-adenosyl-L-methionine</keyword>
<dbReference type="GO" id="GO:0008168">
    <property type="term" value="F:methyltransferase activity"/>
    <property type="evidence" value="ECO:0007669"/>
    <property type="project" value="UniProtKB-KW"/>
</dbReference>
<keyword evidence="2 4" id="KW-0808">Transferase</keyword>
<organism evidence="6 7">
    <name type="scientific">Rhamnusium bicolor</name>
    <dbReference type="NCBI Taxonomy" id="1586634"/>
    <lineage>
        <taxon>Eukaryota</taxon>
        <taxon>Metazoa</taxon>
        <taxon>Ecdysozoa</taxon>
        <taxon>Arthropoda</taxon>
        <taxon>Hexapoda</taxon>
        <taxon>Insecta</taxon>
        <taxon>Pterygota</taxon>
        <taxon>Neoptera</taxon>
        <taxon>Endopterygota</taxon>
        <taxon>Coleoptera</taxon>
        <taxon>Polyphaga</taxon>
        <taxon>Cucujiformia</taxon>
        <taxon>Chrysomeloidea</taxon>
        <taxon>Cerambycidae</taxon>
        <taxon>Lepturinae</taxon>
        <taxon>Rhagiini</taxon>
        <taxon>Rhamnusium</taxon>
    </lineage>
</organism>
<protein>
    <recommendedName>
        <fullName evidence="8">DNA methyltransferase 2</fullName>
    </recommendedName>
</protein>
<dbReference type="GO" id="GO:0005634">
    <property type="term" value="C:nucleus"/>
    <property type="evidence" value="ECO:0007669"/>
    <property type="project" value="TreeGrafter"/>
</dbReference>
<dbReference type="PANTHER" id="PTHR46098:SF1">
    <property type="entry name" value="TRNA (CYTOSINE(38)-C(5))-METHYLTRANSFERASE"/>
    <property type="match status" value="1"/>
</dbReference>
<dbReference type="PRINTS" id="PR00105">
    <property type="entry name" value="C5METTRFRASE"/>
</dbReference>
<evidence type="ECO:0008006" key="8">
    <source>
        <dbReference type="Google" id="ProtNLM"/>
    </source>
</evidence>